<keyword evidence="2" id="KW-0812">Transmembrane</keyword>
<gene>
    <name evidence="3" type="ORF">FHD67_14835</name>
</gene>
<keyword evidence="2" id="KW-1133">Transmembrane helix</keyword>
<comment type="caution">
    <text evidence="3">The sequence shown here is derived from an EMBL/GenBank/DDBJ whole genome shotgun (WGS) entry which is preliminary data.</text>
</comment>
<protein>
    <submittedName>
        <fullName evidence="3">Uncharacterized protein</fullName>
    </submittedName>
</protein>
<organism evidence="3 4">
    <name type="scientific">Paracoccus haeundaensis</name>
    <dbReference type="NCBI Taxonomy" id="225362"/>
    <lineage>
        <taxon>Bacteria</taxon>
        <taxon>Pseudomonadati</taxon>
        <taxon>Pseudomonadota</taxon>
        <taxon>Alphaproteobacteria</taxon>
        <taxon>Rhodobacterales</taxon>
        <taxon>Paracoccaceae</taxon>
        <taxon>Paracoccus</taxon>
    </lineage>
</organism>
<feature type="region of interest" description="Disordered" evidence="1">
    <location>
        <begin position="1"/>
        <end position="26"/>
    </location>
</feature>
<keyword evidence="4" id="KW-1185">Reference proteome</keyword>
<evidence type="ECO:0000256" key="1">
    <source>
        <dbReference type="SAM" id="MobiDB-lite"/>
    </source>
</evidence>
<dbReference type="AlphaFoldDB" id="A0A5C4R455"/>
<evidence type="ECO:0000256" key="2">
    <source>
        <dbReference type="SAM" id="Phobius"/>
    </source>
</evidence>
<sequence length="62" mass="6812">MTEMNQDRAATPPAPTDMDAQPDPVEDWRLVQPPTTPHSVLLHWAIFALVFGGVIGALVLIY</sequence>
<proteinExistence type="predicted"/>
<dbReference type="Proteomes" id="UP000304880">
    <property type="component" value="Unassembled WGS sequence"/>
</dbReference>
<keyword evidence="2" id="KW-0472">Membrane</keyword>
<name>A0A5C4R455_9RHOB</name>
<evidence type="ECO:0000313" key="4">
    <source>
        <dbReference type="Proteomes" id="UP000304880"/>
    </source>
</evidence>
<feature type="compositionally biased region" description="Low complexity" evidence="1">
    <location>
        <begin position="7"/>
        <end position="23"/>
    </location>
</feature>
<evidence type="ECO:0000313" key="3">
    <source>
        <dbReference type="EMBL" id="TNH38487.1"/>
    </source>
</evidence>
<dbReference type="EMBL" id="VDDC01000028">
    <property type="protein sequence ID" value="TNH38487.1"/>
    <property type="molecule type" value="Genomic_DNA"/>
</dbReference>
<feature type="transmembrane region" description="Helical" evidence="2">
    <location>
        <begin position="41"/>
        <end position="61"/>
    </location>
</feature>
<accession>A0A5C4R455</accession>
<dbReference type="RefSeq" id="WP_139599149.1">
    <property type="nucleotide sequence ID" value="NZ_VDDC01000028.1"/>
</dbReference>
<reference evidence="3 4" key="1">
    <citation type="submission" date="2019-06" db="EMBL/GenBank/DDBJ databases">
        <authorList>
            <person name="Li J."/>
        </authorList>
    </citation>
    <scope>NUCLEOTIDE SEQUENCE [LARGE SCALE GENOMIC DNA]</scope>
    <source>
        <strain evidence="3 4">CGMCC 1.8012</strain>
    </source>
</reference>